<proteinExistence type="predicted"/>
<reference evidence="1" key="1">
    <citation type="submission" date="2018-06" db="EMBL/GenBank/DDBJ databases">
        <authorList>
            <person name="Zhirakovskaya E."/>
        </authorList>
    </citation>
    <scope>NUCLEOTIDE SEQUENCE</scope>
</reference>
<protein>
    <submittedName>
        <fullName evidence="1">Uncharacterized protein</fullName>
    </submittedName>
</protein>
<name>A0A3B0W9A3_9ZZZZ</name>
<accession>A0A3B0W9A3</accession>
<evidence type="ECO:0000313" key="1">
    <source>
        <dbReference type="EMBL" id="VAW47782.1"/>
    </source>
</evidence>
<dbReference type="AlphaFoldDB" id="A0A3B0W9A3"/>
<dbReference type="EMBL" id="UOFC01000166">
    <property type="protein sequence ID" value="VAW47782.1"/>
    <property type="molecule type" value="Genomic_DNA"/>
</dbReference>
<sequence length="95" mass="10469">MTNKAYQLLTPWMRSYFQIIGVASPAASVAGGGPRISFDNDAVALLSGTFDTTENPNRSSPDVVWFTFHGLLINMGEPDRLLNFPNAYTIFHVSM</sequence>
<gene>
    <name evidence="1" type="ORF">MNBD_GAMMA03-640</name>
</gene>
<organism evidence="1">
    <name type="scientific">hydrothermal vent metagenome</name>
    <dbReference type="NCBI Taxonomy" id="652676"/>
    <lineage>
        <taxon>unclassified sequences</taxon>
        <taxon>metagenomes</taxon>
        <taxon>ecological metagenomes</taxon>
    </lineage>
</organism>